<dbReference type="NCBIfam" id="TIGR00755">
    <property type="entry name" value="ksgA"/>
    <property type="match status" value="1"/>
</dbReference>
<comment type="subcellular location">
    <subcellularLocation>
        <location evidence="7">Cytoplasm</location>
    </subcellularLocation>
</comment>
<dbReference type="EC" id="2.1.1.182" evidence="7"/>
<evidence type="ECO:0000256" key="7">
    <source>
        <dbReference type="HAMAP-Rule" id="MF_00607"/>
    </source>
</evidence>
<evidence type="ECO:0000256" key="8">
    <source>
        <dbReference type="PROSITE-ProRule" id="PRU01026"/>
    </source>
</evidence>
<dbReference type="Gene3D" id="1.10.8.100">
    <property type="entry name" value="Ribosomal RNA adenine dimethylase-like, domain 2"/>
    <property type="match status" value="1"/>
</dbReference>
<feature type="binding site" evidence="7 8">
    <location>
        <position position="14"/>
    </location>
    <ligand>
        <name>S-adenosyl-L-methionine</name>
        <dbReference type="ChEBI" id="CHEBI:59789"/>
    </ligand>
</feature>
<evidence type="ECO:0000256" key="6">
    <source>
        <dbReference type="ARBA" id="ARBA00022884"/>
    </source>
</evidence>
<dbReference type="EMBL" id="DRCV01000110">
    <property type="protein sequence ID" value="HDK37858.1"/>
    <property type="molecule type" value="Genomic_DNA"/>
</dbReference>
<evidence type="ECO:0000256" key="2">
    <source>
        <dbReference type="ARBA" id="ARBA00022552"/>
    </source>
</evidence>
<dbReference type="GO" id="GO:0003723">
    <property type="term" value="F:RNA binding"/>
    <property type="evidence" value="ECO:0007669"/>
    <property type="project" value="UniProtKB-UniRule"/>
</dbReference>
<evidence type="ECO:0000256" key="1">
    <source>
        <dbReference type="ARBA" id="ARBA00022490"/>
    </source>
</evidence>
<name>A0A831KBM4_9GAMM</name>
<comment type="function">
    <text evidence="7">Specifically dimethylates two adjacent adenosines (A1518 and A1519) in the loop of a conserved hairpin near the 3'-end of 16S rRNA in the 30S particle. May play a critical role in biogenesis of 30S subunits.</text>
</comment>
<evidence type="ECO:0000256" key="3">
    <source>
        <dbReference type="ARBA" id="ARBA00022603"/>
    </source>
</evidence>
<dbReference type="AlphaFoldDB" id="A0A831KBM4"/>
<dbReference type="InterPro" id="IPR001737">
    <property type="entry name" value="KsgA/Erm"/>
</dbReference>
<dbReference type="SUPFAM" id="SSF53335">
    <property type="entry name" value="S-adenosyl-L-methionine-dependent methyltransferases"/>
    <property type="match status" value="1"/>
</dbReference>
<dbReference type="InterPro" id="IPR020598">
    <property type="entry name" value="rRNA_Ade_methylase_Trfase_N"/>
</dbReference>
<dbReference type="InterPro" id="IPR020596">
    <property type="entry name" value="rRNA_Ade_Mease_Trfase_CS"/>
</dbReference>
<organism evidence="10">
    <name type="scientific">Thiolapillus brandeum</name>
    <dbReference type="NCBI Taxonomy" id="1076588"/>
    <lineage>
        <taxon>Bacteria</taxon>
        <taxon>Pseudomonadati</taxon>
        <taxon>Pseudomonadota</taxon>
        <taxon>Gammaproteobacteria</taxon>
        <taxon>Chromatiales</taxon>
        <taxon>Sedimenticolaceae</taxon>
        <taxon>Thiolapillus</taxon>
    </lineage>
</organism>
<reference evidence="10" key="1">
    <citation type="journal article" date="2020" name="mSystems">
        <title>Genome- and Community-Level Interaction Insights into Carbon Utilization and Element Cycling Functions of Hydrothermarchaeota in Hydrothermal Sediment.</title>
        <authorList>
            <person name="Zhou Z."/>
            <person name="Liu Y."/>
            <person name="Xu W."/>
            <person name="Pan J."/>
            <person name="Luo Z.H."/>
            <person name="Li M."/>
        </authorList>
    </citation>
    <scope>NUCLEOTIDE SEQUENCE [LARGE SCALE GENOMIC DNA]</scope>
    <source>
        <strain evidence="10">HyVt-26</strain>
    </source>
</reference>
<dbReference type="Gene3D" id="3.40.50.150">
    <property type="entry name" value="Vaccinia Virus protein VP39"/>
    <property type="match status" value="1"/>
</dbReference>
<proteinExistence type="inferred from homology"/>
<dbReference type="GO" id="GO:0052908">
    <property type="term" value="F:16S rRNA (adenine(1518)-N(6)/adenine(1519)-N(6))-dimethyltransferase activity"/>
    <property type="evidence" value="ECO:0007669"/>
    <property type="project" value="UniProtKB-EC"/>
</dbReference>
<dbReference type="InterPro" id="IPR029063">
    <property type="entry name" value="SAM-dependent_MTases_sf"/>
</dbReference>
<feature type="binding site" evidence="7 8">
    <location>
        <position position="60"/>
    </location>
    <ligand>
        <name>S-adenosyl-L-methionine</name>
        <dbReference type="ChEBI" id="CHEBI:59789"/>
    </ligand>
</feature>
<evidence type="ECO:0000313" key="10">
    <source>
        <dbReference type="EMBL" id="HDK37858.1"/>
    </source>
</evidence>
<keyword evidence="6 7" id="KW-0694">RNA-binding</keyword>
<comment type="caution">
    <text evidence="10">The sequence shown here is derived from an EMBL/GenBank/DDBJ whole genome shotgun (WGS) entry which is preliminary data.</text>
</comment>
<sequence>MVHRARKRFGQNFLHDPHVIDRIIRAILPTREDHLVEIGPGQGAITGQLLAMTDKLDAVELDRDLVTMLGNKYADYPEFRLHSGDALKFDFCQLAAAGEKLRIIGNLPYNISTPLLFHLLENAQCLQDMHFMLQKEVVERMAAEPGSKTYGRLSVMLQAYCQVQMLFPIGPGAFLPPPKVESAFVRLIPYQNPPFPIDHPERFAQLVSLAFSQRRKTLRNTLKGQVSPEAMENCGIDPGSRAEQLGVEQFACLSNLAH</sequence>
<feature type="binding site" evidence="7 8">
    <location>
        <position position="85"/>
    </location>
    <ligand>
        <name>S-adenosyl-L-methionine</name>
        <dbReference type="ChEBI" id="CHEBI:59789"/>
    </ligand>
</feature>
<feature type="binding site" evidence="7 8">
    <location>
        <position position="106"/>
    </location>
    <ligand>
        <name>S-adenosyl-L-methionine</name>
        <dbReference type="ChEBI" id="CHEBI:59789"/>
    </ligand>
</feature>
<evidence type="ECO:0000256" key="5">
    <source>
        <dbReference type="ARBA" id="ARBA00022691"/>
    </source>
</evidence>
<dbReference type="PANTHER" id="PTHR11727:SF7">
    <property type="entry name" value="DIMETHYLADENOSINE TRANSFERASE-RELATED"/>
    <property type="match status" value="1"/>
</dbReference>
<keyword evidence="4 7" id="KW-0808">Transferase</keyword>
<dbReference type="PROSITE" id="PS01131">
    <property type="entry name" value="RRNA_A_DIMETH"/>
    <property type="match status" value="1"/>
</dbReference>
<keyword evidence="3 7" id="KW-0489">Methyltransferase</keyword>
<dbReference type="InterPro" id="IPR011530">
    <property type="entry name" value="rRNA_adenine_dimethylase"/>
</dbReference>
<dbReference type="PANTHER" id="PTHR11727">
    <property type="entry name" value="DIMETHYLADENOSINE TRANSFERASE"/>
    <property type="match status" value="1"/>
</dbReference>
<evidence type="ECO:0000256" key="4">
    <source>
        <dbReference type="ARBA" id="ARBA00022679"/>
    </source>
</evidence>
<comment type="catalytic activity">
    <reaction evidence="7">
        <text>adenosine(1518)/adenosine(1519) in 16S rRNA + 4 S-adenosyl-L-methionine = N(6)-dimethyladenosine(1518)/N(6)-dimethyladenosine(1519) in 16S rRNA + 4 S-adenosyl-L-homocysteine + 4 H(+)</text>
        <dbReference type="Rhea" id="RHEA:19609"/>
        <dbReference type="Rhea" id="RHEA-COMP:10232"/>
        <dbReference type="Rhea" id="RHEA-COMP:10233"/>
        <dbReference type="ChEBI" id="CHEBI:15378"/>
        <dbReference type="ChEBI" id="CHEBI:57856"/>
        <dbReference type="ChEBI" id="CHEBI:59789"/>
        <dbReference type="ChEBI" id="CHEBI:74411"/>
        <dbReference type="ChEBI" id="CHEBI:74493"/>
        <dbReference type="EC" id="2.1.1.182"/>
    </reaction>
</comment>
<dbReference type="FunFam" id="1.10.8.100:FF:000001">
    <property type="entry name" value="Ribosomal RNA small subunit methyltransferase A"/>
    <property type="match status" value="1"/>
</dbReference>
<dbReference type="HAMAP" id="MF_00607">
    <property type="entry name" value="16SrRNA_methyltr_A"/>
    <property type="match status" value="1"/>
</dbReference>
<protein>
    <recommendedName>
        <fullName evidence="7">Ribosomal RNA small subunit methyltransferase A</fullName>
        <ecNumber evidence="7">2.1.1.182</ecNumber>
    </recommendedName>
    <alternativeName>
        <fullName evidence="7">16S rRNA (adenine(1518)-N(6)/adenine(1519)-N(6))-dimethyltransferase</fullName>
    </alternativeName>
    <alternativeName>
        <fullName evidence="7">16S rRNA dimethyladenosine transferase</fullName>
    </alternativeName>
    <alternativeName>
        <fullName evidence="7">16S rRNA dimethylase</fullName>
    </alternativeName>
    <alternativeName>
        <fullName evidence="7">S-adenosylmethionine-6-N', N'-adenosyl(rRNA) dimethyltransferase</fullName>
    </alternativeName>
</protein>
<keyword evidence="1 7" id="KW-0963">Cytoplasm</keyword>
<dbReference type="Pfam" id="PF00398">
    <property type="entry name" value="RrnaAD"/>
    <property type="match status" value="1"/>
</dbReference>
<dbReference type="Proteomes" id="UP000885822">
    <property type="component" value="Unassembled WGS sequence"/>
</dbReference>
<evidence type="ECO:0000259" key="9">
    <source>
        <dbReference type="SMART" id="SM00650"/>
    </source>
</evidence>
<keyword evidence="2 7" id="KW-0698">rRNA processing</keyword>
<accession>A0A831KBM4</accession>
<feature type="binding site" evidence="7 8">
    <location>
        <position position="12"/>
    </location>
    <ligand>
        <name>S-adenosyl-L-methionine</name>
        <dbReference type="ChEBI" id="CHEBI:59789"/>
    </ligand>
</feature>
<feature type="binding site" evidence="7 8">
    <location>
        <position position="39"/>
    </location>
    <ligand>
        <name>S-adenosyl-L-methionine</name>
        <dbReference type="ChEBI" id="CHEBI:59789"/>
    </ligand>
</feature>
<dbReference type="PROSITE" id="PS51689">
    <property type="entry name" value="SAM_RNA_A_N6_MT"/>
    <property type="match status" value="1"/>
</dbReference>
<dbReference type="GO" id="GO:0005829">
    <property type="term" value="C:cytosol"/>
    <property type="evidence" value="ECO:0007669"/>
    <property type="project" value="TreeGrafter"/>
</dbReference>
<gene>
    <name evidence="7 10" type="primary">rsmA</name>
    <name evidence="7" type="synonym">ksgA</name>
    <name evidence="10" type="ORF">ENG92_02435</name>
</gene>
<dbReference type="InterPro" id="IPR023165">
    <property type="entry name" value="rRNA_Ade_diMease-like_C"/>
</dbReference>
<keyword evidence="5 7" id="KW-0949">S-adenosyl-L-methionine</keyword>
<comment type="similarity">
    <text evidence="7">Belongs to the class I-like SAM-binding methyltransferase superfamily. rRNA adenine N(6)-methyltransferase family. RsmA subfamily.</text>
</comment>
<dbReference type="SMART" id="SM00650">
    <property type="entry name" value="rADc"/>
    <property type="match status" value="1"/>
</dbReference>
<feature type="domain" description="Ribosomal RNA adenine methylase transferase N-terminal" evidence="9">
    <location>
        <begin position="19"/>
        <end position="191"/>
    </location>
</feature>